<dbReference type="Pfam" id="PF00196">
    <property type="entry name" value="GerE"/>
    <property type="match status" value="1"/>
</dbReference>
<dbReference type="SMART" id="SM00421">
    <property type="entry name" value="HTH_LUXR"/>
    <property type="match status" value="1"/>
</dbReference>
<dbReference type="GO" id="GO:0003677">
    <property type="term" value="F:DNA binding"/>
    <property type="evidence" value="ECO:0007669"/>
    <property type="project" value="UniProtKB-KW"/>
</dbReference>
<protein>
    <submittedName>
        <fullName evidence="5">Helix-turn-helix transcriptional regulator</fullName>
    </submittedName>
</protein>
<dbReference type="InterPro" id="IPR000792">
    <property type="entry name" value="Tscrpt_reg_LuxR_C"/>
</dbReference>
<name>A0A177YNV3_9NOCA</name>
<dbReference type="SUPFAM" id="SSF46894">
    <property type="entry name" value="C-terminal effector domain of the bipartite response regulators"/>
    <property type="match status" value="1"/>
</dbReference>
<dbReference type="GO" id="GO:0006355">
    <property type="term" value="P:regulation of DNA-templated transcription"/>
    <property type="evidence" value="ECO:0007669"/>
    <property type="project" value="InterPro"/>
</dbReference>
<evidence type="ECO:0000256" key="1">
    <source>
        <dbReference type="ARBA" id="ARBA00023015"/>
    </source>
</evidence>
<dbReference type="InterPro" id="IPR036388">
    <property type="entry name" value="WH-like_DNA-bd_sf"/>
</dbReference>
<dbReference type="EMBL" id="LVHI01000001">
    <property type="protein sequence ID" value="OAK57274.1"/>
    <property type="molecule type" value="Genomic_DNA"/>
</dbReference>
<gene>
    <name evidence="5" type="ORF">A3K89_00125</name>
</gene>
<keyword evidence="3" id="KW-0804">Transcription</keyword>
<organism evidence="5 6">
    <name type="scientific">Rhodococcoides kyotonense</name>
    <dbReference type="NCBI Taxonomy" id="398843"/>
    <lineage>
        <taxon>Bacteria</taxon>
        <taxon>Bacillati</taxon>
        <taxon>Actinomycetota</taxon>
        <taxon>Actinomycetes</taxon>
        <taxon>Mycobacteriales</taxon>
        <taxon>Nocardiaceae</taxon>
        <taxon>Rhodococcoides</taxon>
    </lineage>
</organism>
<comment type="caution">
    <text evidence="5">The sequence shown here is derived from an EMBL/GenBank/DDBJ whole genome shotgun (WGS) entry which is preliminary data.</text>
</comment>
<dbReference type="CDD" id="cd06170">
    <property type="entry name" value="LuxR_C_like"/>
    <property type="match status" value="1"/>
</dbReference>
<dbReference type="PANTHER" id="PTHR44688">
    <property type="entry name" value="DNA-BINDING TRANSCRIPTIONAL ACTIVATOR DEVR_DOSR"/>
    <property type="match status" value="1"/>
</dbReference>
<reference evidence="5 6" key="1">
    <citation type="submission" date="2016-03" db="EMBL/GenBank/DDBJ databases">
        <title>Genome sequence of Rhodococcus kyotonensis KB10.</title>
        <authorList>
            <person name="Jeong H."/>
            <person name="Hong C.E."/>
            <person name="Jo S.H."/>
            <person name="Park J.M."/>
        </authorList>
    </citation>
    <scope>NUCLEOTIDE SEQUENCE [LARGE SCALE GENOMIC DNA]</scope>
    <source>
        <strain evidence="5 6">KB10</strain>
    </source>
</reference>
<evidence type="ECO:0000313" key="5">
    <source>
        <dbReference type="EMBL" id="OAK57274.1"/>
    </source>
</evidence>
<dbReference type="PRINTS" id="PR00038">
    <property type="entry name" value="HTHLUXR"/>
</dbReference>
<keyword evidence="2" id="KW-0238">DNA-binding</keyword>
<dbReference type="AlphaFoldDB" id="A0A177YNV3"/>
<proteinExistence type="predicted"/>
<dbReference type="PANTHER" id="PTHR44688:SF16">
    <property type="entry name" value="DNA-BINDING TRANSCRIPTIONAL ACTIVATOR DEVR_DOSR"/>
    <property type="match status" value="1"/>
</dbReference>
<evidence type="ECO:0000313" key="6">
    <source>
        <dbReference type="Proteomes" id="UP000077519"/>
    </source>
</evidence>
<keyword evidence="6" id="KW-1185">Reference proteome</keyword>
<dbReference type="Gene3D" id="1.10.10.10">
    <property type="entry name" value="Winged helix-like DNA-binding domain superfamily/Winged helix DNA-binding domain"/>
    <property type="match status" value="1"/>
</dbReference>
<feature type="domain" description="HTH luxR-type" evidence="4">
    <location>
        <begin position="161"/>
        <end position="226"/>
    </location>
</feature>
<accession>A0A177YNV3</accession>
<evidence type="ECO:0000259" key="4">
    <source>
        <dbReference type="PROSITE" id="PS50043"/>
    </source>
</evidence>
<dbReference type="PROSITE" id="PS50043">
    <property type="entry name" value="HTH_LUXR_2"/>
    <property type="match status" value="1"/>
</dbReference>
<dbReference type="Proteomes" id="UP000077519">
    <property type="component" value="Unassembled WGS sequence"/>
</dbReference>
<sequence>MPDHDIASIVAAMSSSAAPRRMHGAIDYLRYEGRCDSFLLAYRDQSTERFVTVEQRGYGDDVAQFLTGDIDTLPEFEKQFSHLDEVFDWTEVPGFGTSETAVTVLRPGGFANGVLMLLHDDAGSIIGMCHGNVEREQFPDPAKAILERMRPAFTRYASDLRAKSRFRLTARETEILSLVRQGLSNAEIGETLVLSPRTVTTHVEKILRKLGVPNRVMAAVYATELGLGDDRRTVDSMALAAP</sequence>
<evidence type="ECO:0000256" key="3">
    <source>
        <dbReference type="ARBA" id="ARBA00023163"/>
    </source>
</evidence>
<evidence type="ECO:0000256" key="2">
    <source>
        <dbReference type="ARBA" id="ARBA00023125"/>
    </source>
</evidence>
<dbReference type="InterPro" id="IPR016032">
    <property type="entry name" value="Sig_transdc_resp-reg_C-effctor"/>
</dbReference>
<keyword evidence="1" id="KW-0805">Transcription regulation</keyword>